<evidence type="ECO:0000313" key="2">
    <source>
        <dbReference type="EMBL" id="QHB39092.1"/>
    </source>
</evidence>
<evidence type="ECO:0000256" key="1">
    <source>
        <dbReference type="SAM" id="Coils"/>
    </source>
</evidence>
<dbReference type="EMBL" id="MN812212">
    <property type="protein sequence ID" value="QHB39092.1"/>
    <property type="molecule type" value="Genomic_DNA"/>
</dbReference>
<proteinExistence type="predicted"/>
<sequence length="931" mass="104668">MTNVIDILVSKQAQAELDKVIASLKVTHEEIIKINQQGLKINSGASPKNPQQMNSSVKESIALNEKLEATNKKMLVTSKQLEQASLRESNARNALNKQRETTLNQLAKEEAKLAIAGNYYNKLQAELNNLSFAYKDLAARQQMGASLSKVEAERMQYLENRIKTLDKTLKGVDGAMGKYTRNVGNYSGSFNPLNNSIAQLGREMPAFANSVQTGFMAISNNLPIFFDAMENVIKQNKQLQAQGKPTKSALVQLAGALFSFQTLLSVGVTLLTLYGKEIVAWAGTLWGASEAMAELEKNQKEFNKSKKQGIKDSISERTEVDKNLRVMRNSNLEAEKRNIALTNLRNQYPLYFKNLTDEQMLNGNITVVMKQLNQALKDRAQLNKATESNVKNKERLFDLESELKVLKALEKQQSENLRSAVKSGLSAQGLATISTQLNKTQQKRIEIEKDVVLFQKAITSNDKIINDLKGKQIELEGSLNNEKDKGNKIKKKSIDLQKEEIVADKFSKTWFEQTIAAFQKEADAMSYANPMRQQMIGQIKLLTLSYQALYGEQKKQEKVQDPKFGTLEYYEKLKSLLQQQQKTIATTNPEWEHYNNLIKAVQIDIDILTGKQKELNETFFDSQKYFQGFVDSFTSQSGFGEVFKVMDLLNQNFETVEEKAKVVGLAVSEAFQEAFNTISSYSDANYQTMFTNLERQRDVSILFAGESTTAREEIERVYEERRKRIQKQQAESQKRLAMFNIATNTAQAVMATYAKLGFPAGIPLAIAVGAIGAVQLAMTAAQPIPQFYKGTQNAPEGLAWTDEKGAELHTDSKGNIKDYGSNKGARLKKLDKGDKIYTASQTKKMMDLYGFNQDFNNIMLTNGISTSNFNNNSVNLEPLNARLDRLTNVVANKSEFTMVNNESGTKYYERVNGQRRELVNSVLTMKSRTIK</sequence>
<accession>A0A6B9LAP1</accession>
<gene>
    <name evidence="2" type="ORF">lillamy91_gp064</name>
</gene>
<keyword evidence="1" id="KW-0175">Coiled coil</keyword>
<reference evidence="2 3" key="1">
    <citation type="journal article" date="2020" name="Viruses">
        <title>Diversity and Host Interactions Among Virulent and Temperate Baltic Sea Flavobacterium Phages.</title>
        <authorList>
            <person name="Nilsson E."/>
            <person name="Bayfield O.W."/>
            <person name="Lundin D."/>
            <person name="Antson A.A."/>
            <person name="Holmfeldt K."/>
        </authorList>
    </citation>
    <scope>NUCLEOTIDE SEQUENCE [LARGE SCALE GENOMIC DNA]</scope>
</reference>
<organism evidence="2 3">
    <name type="scientific">Flavobacterium phage vB_FspS_lillamy9-1</name>
    <dbReference type="NCBI Taxonomy" id="2686251"/>
    <lineage>
        <taxon>Viruses</taxon>
        <taxon>Duplodnaviria</taxon>
        <taxon>Heunggongvirae</taxon>
        <taxon>Uroviricota</taxon>
        <taxon>Caudoviricetes</taxon>
        <taxon>Lillamyvirus</taxon>
        <taxon>Lillamyvirus lillamy</taxon>
    </lineage>
</organism>
<feature type="coiled-coil region" evidence="1">
    <location>
        <begin position="64"/>
        <end position="140"/>
    </location>
</feature>
<evidence type="ECO:0000313" key="3">
    <source>
        <dbReference type="Proteomes" id="UP000464811"/>
    </source>
</evidence>
<dbReference type="Gene3D" id="1.20.5.2280">
    <property type="match status" value="1"/>
</dbReference>
<name>A0A6B9LAP1_9CAUD</name>
<protein>
    <submittedName>
        <fullName evidence="2">Structural protein</fullName>
    </submittedName>
</protein>
<dbReference type="Proteomes" id="UP000464811">
    <property type="component" value="Segment"/>
</dbReference>
<keyword evidence="3" id="KW-1185">Reference proteome</keyword>